<evidence type="ECO:0000313" key="3">
    <source>
        <dbReference type="Proteomes" id="UP000799537"/>
    </source>
</evidence>
<feature type="region of interest" description="Disordered" evidence="1">
    <location>
        <begin position="35"/>
        <end position="60"/>
    </location>
</feature>
<sequence length="138" mass="15062">MTGSRKKNKPHHPNQTIPSHLRASRILAAQNEARRKFNEMQGKQGTSGSSASHDVARKDDKLDLPFAMQVAESESEEEVEEGYMIVALPGGVEVPVVDAKKKAVAKSSVEDKTVSDGDDSREVKSTGGFWPWSRGISK</sequence>
<dbReference type="Proteomes" id="UP000799537">
    <property type="component" value="Unassembled WGS sequence"/>
</dbReference>
<keyword evidence="3" id="KW-1185">Reference proteome</keyword>
<feature type="region of interest" description="Disordered" evidence="1">
    <location>
        <begin position="105"/>
        <end position="138"/>
    </location>
</feature>
<feature type="region of interest" description="Disordered" evidence="1">
    <location>
        <begin position="1"/>
        <end position="22"/>
    </location>
</feature>
<proteinExistence type="predicted"/>
<evidence type="ECO:0000313" key="2">
    <source>
        <dbReference type="EMBL" id="KAF2169226.1"/>
    </source>
</evidence>
<feature type="compositionally biased region" description="Basic and acidic residues" evidence="1">
    <location>
        <begin position="108"/>
        <end position="124"/>
    </location>
</feature>
<name>A0A6A6CUR0_ZASCE</name>
<accession>A0A6A6CUR0</accession>
<feature type="compositionally biased region" description="Basic residues" evidence="1">
    <location>
        <begin position="1"/>
        <end position="12"/>
    </location>
</feature>
<reference evidence="2" key="1">
    <citation type="journal article" date="2020" name="Stud. Mycol.">
        <title>101 Dothideomycetes genomes: a test case for predicting lifestyles and emergence of pathogens.</title>
        <authorList>
            <person name="Haridas S."/>
            <person name="Albert R."/>
            <person name="Binder M."/>
            <person name="Bloem J."/>
            <person name="Labutti K."/>
            <person name="Salamov A."/>
            <person name="Andreopoulos B."/>
            <person name="Baker S."/>
            <person name="Barry K."/>
            <person name="Bills G."/>
            <person name="Bluhm B."/>
            <person name="Cannon C."/>
            <person name="Castanera R."/>
            <person name="Culley D."/>
            <person name="Daum C."/>
            <person name="Ezra D."/>
            <person name="Gonzalez J."/>
            <person name="Henrissat B."/>
            <person name="Kuo A."/>
            <person name="Liang C."/>
            <person name="Lipzen A."/>
            <person name="Lutzoni F."/>
            <person name="Magnuson J."/>
            <person name="Mondo S."/>
            <person name="Nolan M."/>
            <person name="Ohm R."/>
            <person name="Pangilinan J."/>
            <person name="Park H.-J."/>
            <person name="Ramirez L."/>
            <person name="Alfaro M."/>
            <person name="Sun H."/>
            <person name="Tritt A."/>
            <person name="Yoshinaga Y."/>
            <person name="Zwiers L.-H."/>
            <person name="Turgeon B."/>
            <person name="Goodwin S."/>
            <person name="Spatafora J."/>
            <person name="Crous P."/>
            <person name="Grigoriev I."/>
        </authorList>
    </citation>
    <scope>NUCLEOTIDE SEQUENCE</scope>
    <source>
        <strain evidence="2">ATCC 36951</strain>
    </source>
</reference>
<feature type="compositionally biased region" description="Polar residues" evidence="1">
    <location>
        <begin position="41"/>
        <end position="52"/>
    </location>
</feature>
<dbReference type="RefSeq" id="XP_033670115.1">
    <property type="nucleotide sequence ID" value="XM_033812095.1"/>
</dbReference>
<dbReference type="EMBL" id="ML993588">
    <property type="protein sequence ID" value="KAF2169226.1"/>
    <property type="molecule type" value="Genomic_DNA"/>
</dbReference>
<gene>
    <name evidence="2" type="ORF">M409DRAFT_52498</name>
</gene>
<dbReference type="AlphaFoldDB" id="A0A6A6CUR0"/>
<evidence type="ECO:0000256" key="1">
    <source>
        <dbReference type="SAM" id="MobiDB-lite"/>
    </source>
</evidence>
<dbReference type="GeneID" id="54565367"/>
<organism evidence="2 3">
    <name type="scientific">Zasmidium cellare ATCC 36951</name>
    <dbReference type="NCBI Taxonomy" id="1080233"/>
    <lineage>
        <taxon>Eukaryota</taxon>
        <taxon>Fungi</taxon>
        <taxon>Dikarya</taxon>
        <taxon>Ascomycota</taxon>
        <taxon>Pezizomycotina</taxon>
        <taxon>Dothideomycetes</taxon>
        <taxon>Dothideomycetidae</taxon>
        <taxon>Mycosphaerellales</taxon>
        <taxon>Mycosphaerellaceae</taxon>
        <taxon>Zasmidium</taxon>
    </lineage>
</organism>
<protein>
    <submittedName>
        <fullName evidence="2">Uncharacterized protein</fullName>
    </submittedName>
</protein>